<dbReference type="RefSeq" id="WP_210680841.1">
    <property type="nucleotide sequence ID" value="NZ_JAGMWN010000002.1"/>
</dbReference>
<dbReference type="AlphaFoldDB" id="A0A8J7V1D7"/>
<proteinExistence type="predicted"/>
<name>A0A8J7V1D7_9PROT</name>
<dbReference type="Proteomes" id="UP000672602">
    <property type="component" value="Unassembled WGS sequence"/>
</dbReference>
<accession>A0A8J7V1D7</accession>
<sequence>MVISAKWYNESFCNFIFRHDYMSVLRETFGSKAKTLGAAAAVSAGVALASWGNTAQAGEAQAATPPVNQTAISECIDYVENTHQRELIYADTTPCEDLTIRDVASMNARETYLFAFGEASRRVYALGAPSGMDALNCLRNEFTVLPVVDGKKQVPRGLGGLIKLIHSANNNGGSDDPATGRIYNGVDWVAKNVCGLNPDQLASASRQPE</sequence>
<dbReference type="EMBL" id="JAGMWN010000002">
    <property type="protein sequence ID" value="MBP5856245.1"/>
    <property type="molecule type" value="Genomic_DNA"/>
</dbReference>
<evidence type="ECO:0000313" key="2">
    <source>
        <dbReference type="Proteomes" id="UP000672602"/>
    </source>
</evidence>
<evidence type="ECO:0000313" key="1">
    <source>
        <dbReference type="EMBL" id="MBP5856245.1"/>
    </source>
</evidence>
<gene>
    <name evidence="1" type="ORF">KAJ83_04435</name>
</gene>
<reference evidence="1" key="1">
    <citation type="submission" date="2021-04" db="EMBL/GenBank/DDBJ databases">
        <authorList>
            <person name="Zhang D.-C."/>
        </authorList>
    </citation>
    <scope>NUCLEOTIDE SEQUENCE</scope>
    <source>
        <strain evidence="1">CGMCC 1.15697</strain>
    </source>
</reference>
<comment type="caution">
    <text evidence="1">The sequence shown here is derived from an EMBL/GenBank/DDBJ whole genome shotgun (WGS) entry which is preliminary data.</text>
</comment>
<organism evidence="1 2">
    <name type="scientific">Marivibrio halodurans</name>
    <dbReference type="NCBI Taxonomy" id="2039722"/>
    <lineage>
        <taxon>Bacteria</taxon>
        <taxon>Pseudomonadati</taxon>
        <taxon>Pseudomonadota</taxon>
        <taxon>Alphaproteobacteria</taxon>
        <taxon>Rhodospirillales</taxon>
        <taxon>Rhodospirillaceae</taxon>
        <taxon>Marivibrio</taxon>
    </lineage>
</organism>
<protein>
    <submittedName>
        <fullName evidence="1">Uncharacterized protein</fullName>
    </submittedName>
</protein>
<keyword evidence="2" id="KW-1185">Reference proteome</keyword>